<dbReference type="SUPFAM" id="SSF52540">
    <property type="entry name" value="P-loop containing nucleoside triphosphate hydrolases"/>
    <property type="match status" value="1"/>
</dbReference>
<keyword evidence="3" id="KW-0547">Nucleotide-binding</keyword>
<dbReference type="InterPro" id="IPR014018">
    <property type="entry name" value="SecA_motor_DEAD"/>
</dbReference>
<dbReference type="RefSeq" id="WP_171558075.1">
    <property type="nucleotide sequence ID" value="NZ_JABFCS010000001.1"/>
</dbReference>
<dbReference type="AlphaFoldDB" id="A0A849K9Q8"/>
<keyword evidence="8" id="KW-0472">Membrane</keyword>
<proteinExistence type="predicted"/>
<gene>
    <name evidence="10" type="ORF">HK415_08330</name>
</gene>
<sequence>MILTEFHDSRRVDRQLVGRCARQGDPGSCEAIVSLEDELFELCVPRTAALLRAGLQRKARIPSLAFAALRKWAQRSTERRQAAIRQANLKQDRQLHRALAFTGRGE</sequence>
<dbReference type="GO" id="GO:0043952">
    <property type="term" value="P:protein transport by the Sec complex"/>
    <property type="evidence" value="ECO:0007669"/>
    <property type="project" value="TreeGrafter"/>
</dbReference>
<keyword evidence="1" id="KW-0813">Transport</keyword>
<evidence type="ECO:0000256" key="1">
    <source>
        <dbReference type="ARBA" id="ARBA00022448"/>
    </source>
</evidence>
<reference evidence="10 11" key="1">
    <citation type="submission" date="2020-05" db="EMBL/GenBank/DDBJ databases">
        <authorList>
            <person name="Khan S.A."/>
            <person name="Jeon C.O."/>
            <person name="Chun B.H."/>
        </authorList>
    </citation>
    <scope>NUCLEOTIDE SEQUENCE [LARGE SCALE GENOMIC DNA]</scope>
    <source>
        <strain evidence="10 11">B156</strain>
    </source>
</reference>
<dbReference type="GO" id="GO:0031522">
    <property type="term" value="C:cell envelope Sec protein transport complex"/>
    <property type="evidence" value="ECO:0007669"/>
    <property type="project" value="TreeGrafter"/>
</dbReference>
<dbReference type="Gene3D" id="3.40.50.300">
    <property type="entry name" value="P-loop containing nucleotide triphosphate hydrolases"/>
    <property type="match status" value="1"/>
</dbReference>
<dbReference type="Pfam" id="PF21090">
    <property type="entry name" value="P-loop_SecA"/>
    <property type="match status" value="1"/>
</dbReference>
<evidence type="ECO:0000256" key="6">
    <source>
        <dbReference type="ARBA" id="ARBA00022967"/>
    </source>
</evidence>
<reference evidence="10 11" key="2">
    <citation type="submission" date="2020-06" db="EMBL/GenBank/DDBJ databases">
        <title>Ramlibacter rhizophilus sp. nov., isolated from rhizosphere soil of national flower Mugunghwa from South Korea.</title>
        <authorList>
            <person name="Zheng-Fei Y."/>
            <person name="Huan T."/>
        </authorList>
    </citation>
    <scope>NUCLEOTIDE SEQUENCE [LARGE SCALE GENOMIC DNA]</scope>
    <source>
        <strain evidence="10 11">B156</strain>
    </source>
</reference>
<organism evidence="10 11">
    <name type="scientific">Ramlibacter montanisoli</name>
    <dbReference type="NCBI Taxonomy" id="2732512"/>
    <lineage>
        <taxon>Bacteria</taxon>
        <taxon>Pseudomonadati</taxon>
        <taxon>Pseudomonadota</taxon>
        <taxon>Betaproteobacteria</taxon>
        <taxon>Burkholderiales</taxon>
        <taxon>Comamonadaceae</taxon>
        <taxon>Ramlibacter</taxon>
    </lineage>
</organism>
<protein>
    <recommendedName>
        <fullName evidence="9">SecA family profile domain-containing protein</fullName>
    </recommendedName>
</protein>
<name>A0A849K9Q8_9BURK</name>
<feature type="domain" description="SecA family profile" evidence="9">
    <location>
        <begin position="1"/>
        <end position="63"/>
    </location>
</feature>
<evidence type="ECO:0000256" key="7">
    <source>
        <dbReference type="ARBA" id="ARBA00023010"/>
    </source>
</evidence>
<evidence type="ECO:0000256" key="2">
    <source>
        <dbReference type="ARBA" id="ARBA00022475"/>
    </source>
</evidence>
<dbReference type="GO" id="GO:0005524">
    <property type="term" value="F:ATP binding"/>
    <property type="evidence" value="ECO:0007669"/>
    <property type="project" value="UniProtKB-KW"/>
</dbReference>
<dbReference type="GO" id="GO:0006886">
    <property type="term" value="P:intracellular protein transport"/>
    <property type="evidence" value="ECO:0007669"/>
    <property type="project" value="InterPro"/>
</dbReference>
<dbReference type="EMBL" id="JABFCS010000001">
    <property type="protein sequence ID" value="NNU43164.1"/>
    <property type="molecule type" value="Genomic_DNA"/>
</dbReference>
<evidence type="ECO:0000256" key="8">
    <source>
        <dbReference type="ARBA" id="ARBA00023136"/>
    </source>
</evidence>
<dbReference type="Proteomes" id="UP000552954">
    <property type="component" value="Unassembled WGS sequence"/>
</dbReference>
<evidence type="ECO:0000313" key="10">
    <source>
        <dbReference type="EMBL" id="NNU43164.1"/>
    </source>
</evidence>
<dbReference type="GO" id="GO:0006605">
    <property type="term" value="P:protein targeting"/>
    <property type="evidence" value="ECO:0007669"/>
    <property type="project" value="InterPro"/>
</dbReference>
<dbReference type="GO" id="GO:0005886">
    <property type="term" value="C:plasma membrane"/>
    <property type="evidence" value="ECO:0007669"/>
    <property type="project" value="TreeGrafter"/>
</dbReference>
<keyword evidence="4" id="KW-0067">ATP-binding</keyword>
<dbReference type="InterPro" id="IPR000185">
    <property type="entry name" value="SecA"/>
</dbReference>
<dbReference type="InterPro" id="IPR044722">
    <property type="entry name" value="SecA_SF2_C"/>
</dbReference>
<comment type="caution">
    <text evidence="10">The sequence shown here is derived from an EMBL/GenBank/DDBJ whole genome shotgun (WGS) entry which is preliminary data.</text>
</comment>
<dbReference type="PANTHER" id="PTHR30612:SF0">
    <property type="entry name" value="CHLOROPLAST PROTEIN-TRANSPORTING ATPASE"/>
    <property type="match status" value="1"/>
</dbReference>
<keyword evidence="6" id="KW-1278">Translocase</keyword>
<evidence type="ECO:0000259" key="9">
    <source>
        <dbReference type="PROSITE" id="PS51196"/>
    </source>
</evidence>
<evidence type="ECO:0000256" key="4">
    <source>
        <dbReference type="ARBA" id="ARBA00022840"/>
    </source>
</evidence>
<evidence type="ECO:0000313" key="11">
    <source>
        <dbReference type="Proteomes" id="UP000552954"/>
    </source>
</evidence>
<dbReference type="InterPro" id="IPR027417">
    <property type="entry name" value="P-loop_NTPase"/>
</dbReference>
<keyword evidence="2" id="KW-1003">Cell membrane</keyword>
<dbReference type="PANTHER" id="PTHR30612">
    <property type="entry name" value="SECA INNER MEMBRANE COMPONENT OF SEC PROTEIN SECRETION SYSTEM"/>
    <property type="match status" value="1"/>
</dbReference>
<dbReference type="GO" id="GO:0005829">
    <property type="term" value="C:cytosol"/>
    <property type="evidence" value="ECO:0007669"/>
    <property type="project" value="TreeGrafter"/>
</dbReference>
<accession>A0A849K9Q8</accession>
<keyword evidence="11" id="KW-1185">Reference proteome</keyword>
<evidence type="ECO:0000256" key="5">
    <source>
        <dbReference type="ARBA" id="ARBA00022927"/>
    </source>
</evidence>
<keyword evidence="7" id="KW-0811">Translocation</keyword>
<dbReference type="PROSITE" id="PS51196">
    <property type="entry name" value="SECA_MOTOR_DEAD"/>
    <property type="match status" value="1"/>
</dbReference>
<keyword evidence="5" id="KW-0653">Protein transport</keyword>
<evidence type="ECO:0000256" key="3">
    <source>
        <dbReference type="ARBA" id="ARBA00022741"/>
    </source>
</evidence>